<dbReference type="OMA" id="TFEGAWF"/>
<feature type="domain" description="Nucleotidyl transferase" evidence="1">
    <location>
        <begin position="2"/>
        <end position="261"/>
    </location>
</feature>
<evidence type="ECO:0000313" key="3">
    <source>
        <dbReference type="Proteomes" id="UP000288216"/>
    </source>
</evidence>
<organism evidence="2 3">
    <name type="scientific">Scyliorhinus torazame</name>
    <name type="common">Cloudy catshark</name>
    <name type="synonym">Catulus torazame</name>
    <dbReference type="NCBI Taxonomy" id="75743"/>
    <lineage>
        <taxon>Eukaryota</taxon>
        <taxon>Metazoa</taxon>
        <taxon>Chordata</taxon>
        <taxon>Craniata</taxon>
        <taxon>Vertebrata</taxon>
        <taxon>Chondrichthyes</taxon>
        <taxon>Elasmobranchii</taxon>
        <taxon>Galeomorphii</taxon>
        <taxon>Galeoidea</taxon>
        <taxon>Carcharhiniformes</taxon>
        <taxon>Scyliorhinidae</taxon>
        <taxon>Scyliorhinus</taxon>
    </lineage>
</organism>
<dbReference type="OrthoDB" id="6339427at2759"/>
<dbReference type="InterPro" id="IPR029044">
    <property type="entry name" value="Nucleotide-diphossugar_trans"/>
</dbReference>
<name>A0A401PFH9_SCYTO</name>
<comment type="caution">
    <text evidence="2">The sequence shown here is derived from an EMBL/GenBank/DDBJ whole genome shotgun (WGS) entry which is preliminary data.</text>
</comment>
<protein>
    <recommendedName>
        <fullName evidence="1">Nucleotidyl transferase domain-containing protein</fullName>
    </recommendedName>
</protein>
<dbReference type="STRING" id="75743.A0A401PFH9"/>
<gene>
    <name evidence="2" type="ORF">scyTo_0001736</name>
</gene>
<evidence type="ECO:0000313" key="2">
    <source>
        <dbReference type="EMBL" id="GCB71892.1"/>
    </source>
</evidence>
<dbReference type="Proteomes" id="UP000288216">
    <property type="component" value="Unassembled WGS sequence"/>
</dbReference>
<dbReference type="InterPro" id="IPR005835">
    <property type="entry name" value="NTP_transferase_dom"/>
</dbReference>
<dbReference type="PANTHER" id="PTHR42883">
    <property type="entry name" value="GLUCOSE-1-PHOSPHATE THYMIDYLTRANSFERASE"/>
    <property type="match status" value="1"/>
</dbReference>
<dbReference type="Pfam" id="PF00483">
    <property type="entry name" value="NTP_transferase"/>
    <property type="match status" value="1"/>
</dbReference>
<dbReference type="SUPFAM" id="SSF53448">
    <property type="entry name" value="Nucleotide-diphospho-sugar transferases"/>
    <property type="match status" value="1"/>
</dbReference>
<reference evidence="2 3" key="1">
    <citation type="journal article" date="2018" name="Nat. Ecol. Evol.">
        <title>Shark genomes provide insights into elasmobranch evolution and the origin of vertebrates.</title>
        <authorList>
            <person name="Hara Y"/>
            <person name="Yamaguchi K"/>
            <person name="Onimaru K"/>
            <person name="Kadota M"/>
            <person name="Koyanagi M"/>
            <person name="Keeley SD"/>
            <person name="Tatsumi K"/>
            <person name="Tanaka K"/>
            <person name="Motone F"/>
            <person name="Kageyama Y"/>
            <person name="Nozu R"/>
            <person name="Adachi N"/>
            <person name="Nishimura O"/>
            <person name="Nakagawa R"/>
            <person name="Tanegashima C"/>
            <person name="Kiyatake I"/>
            <person name="Matsumoto R"/>
            <person name="Murakumo K"/>
            <person name="Nishida K"/>
            <person name="Terakita A"/>
            <person name="Kuratani S"/>
            <person name="Sato K"/>
            <person name="Hyodo S Kuraku.S."/>
        </authorList>
    </citation>
    <scope>NUCLEOTIDE SEQUENCE [LARGE SCALE GENOMIC DNA]</scope>
</reference>
<sequence>MKAIILAAGYGTRFNRDLQNDTSGDFQHLCGIPKPLLPVGNKALISHWMAAIEKINSIDAVYVITNDLYYVEFEDWAKDFHLVKLLNDGTRSNEERLGAINCLQLAITQFNINDHVLVLGGDTLFYEDFSLSDVLAQFTELQSADCDGSLVLAYVCKDEETAKFGILEIDEKFQVITFKEKPSPTETTSRKACPCFYIYSKNTIPLIANFLQEKQNSPLEEKDAPGNFLCWVHSRTPVFVHHVSGRFDVGNLPSYIDCAKYFQKHGDAK</sequence>
<dbReference type="Gene3D" id="3.90.550.10">
    <property type="entry name" value="Spore Coat Polysaccharide Biosynthesis Protein SpsA, Chain A"/>
    <property type="match status" value="1"/>
</dbReference>
<proteinExistence type="predicted"/>
<evidence type="ECO:0000259" key="1">
    <source>
        <dbReference type="Pfam" id="PF00483"/>
    </source>
</evidence>
<dbReference type="EMBL" id="BFAA01000402">
    <property type="protein sequence ID" value="GCB71892.1"/>
    <property type="molecule type" value="Genomic_DNA"/>
</dbReference>
<keyword evidence="3" id="KW-1185">Reference proteome</keyword>
<dbReference type="PANTHER" id="PTHR42883:SF2">
    <property type="entry name" value="THYMIDYLYLTRANSFERASE"/>
    <property type="match status" value="1"/>
</dbReference>
<dbReference type="AlphaFoldDB" id="A0A401PFH9"/>
<accession>A0A401PFH9</accession>